<sequence>MASSPAPALQDGAAPSVLDEYRPCLDDRWNEGCTNAWKLCKEIVPLGYKGSYQHARWCLSVRQARLTAAGDGPTALAPVAVTV</sequence>
<gene>
    <name evidence="1" type="ORF">DN051_00200</name>
    <name evidence="2" type="ORF">DN051_40610</name>
</gene>
<evidence type="ECO:0000313" key="3">
    <source>
        <dbReference type="Proteomes" id="UP000249616"/>
    </source>
</evidence>
<evidence type="ECO:0000313" key="2">
    <source>
        <dbReference type="EMBL" id="AWW42116.1"/>
    </source>
</evidence>
<dbReference type="AlphaFoldDB" id="A0A2Z4IRC0"/>
<dbReference type="Proteomes" id="UP000249616">
    <property type="component" value="Chromosome"/>
</dbReference>
<organism evidence="1 3">
    <name type="scientific">Streptomyces cadmiisoli</name>
    <dbReference type="NCBI Taxonomy" id="2184053"/>
    <lineage>
        <taxon>Bacteria</taxon>
        <taxon>Bacillati</taxon>
        <taxon>Actinomycetota</taxon>
        <taxon>Actinomycetes</taxon>
        <taxon>Kitasatosporales</taxon>
        <taxon>Streptomycetaceae</taxon>
        <taxon>Streptomyces</taxon>
        <taxon>Streptomyces aurantiacus group</taxon>
    </lineage>
</organism>
<accession>A0A2Z4IRC0</accession>
<dbReference type="KEGG" id="scad:DN051_00200"/>
<reference evidence="1 3" key="1">
    <citation type="journal article" date="2019" name="Int. J. Syst. Evol. Microbiol.">
        <title>Streptomyces cadmiisoli sp. nov., a novel actinomycete isolated from cadmium-contaminated soil.</title>
        <authorList>
            <person name="Li K."/>
            <person name="Tang X."/>
            <person name="Zhao J."/>
            <person name="Guo Y."/>
            <person name="Tang Y."/>
            <person name="Gao J."/>
        </authorList>
    </citation>
    <scope>NUCLEOTIDE SEQUENCE [LARGE SCALE GENOMIC DNA]</scope>
    <source>
        <strain evidence="1 3">ZFG47</strain>
    </source>
</reference>
<proteinExistence type="predicted"/>
<evidence type="ECO:0000313" key="1">
    <source>
        <dbReference type="EMBL" id="AWW35324.1"/>
    </source>
</evidence>
<protein>
    <submittedName>
        <fullName evidence="1">Uncharacterized protein</fullName>
    </submittedName>
</protein>
<dbReference type="RefSeq" id="WP_112437518.1">
    <property type="nucleotide sequence ID" value="NZ_CP030073.1"/>
</dbReference>
<name>A0A2Z4IRC0_9ACTN</name>
<dbReference type="EMBL" id="CP030073">
    <property type="protein sequence ID" value="AWW35324.1"/>
    <property type="molecule type" value="Genomic_DNA"/>
</dbReference>
<keyword evidence="3" id="KW-1185">Reference proteome</keyword>
<dbReference type="EMBL" id="CP030073">
    <property type="protein sequence ID" value="AWW42116.1"/>
    <property type="molecule type" value="Genomic_DNA"/>
</dbReference>
<dbReference type="KEGG" id="scad:DN051_40610"/>